<protein>
    <submittedName>
        <fullName evidence="2">Uncharacterized protein</fullName>
    </submittedName>
</protein>
<gene>
    <name evidence="2" type="ORF">BP6252_11035</name>
</gene>
<dbReference type="EMBL" id="PDLM01000013">
    <property type="protein sequence ID" value="RDW63490.1"/>
    <property type="molecule type" value="Genomic_DNA"/>
</dbReference>
<evidence type="ECO:0000313" key="3">
    <source>
        <dbReference type="Proteomes" id="UP000256645"/>
    </source>
</evidence>
<keyword evidence="1" id="KW-0812">Transmembrane</keyword>
<sequence>MQRSQLREALAHSLGFPDYPDNPMSQPYLNYIENRHMMNLGPVEAYLQLFRKVVDDFSQTSCAPVTLRAYIDAICNSREQIFEGTQDPVARRELVTDTILSIIGVWVTAGSYFVKSGGYRPVELAYCLQKGKGVSVDYSAVASDSTLSELLVGSGLIPSASETAGLFGLTTTATATTTEFAATNKANIHVLEYSRLDSFESLSIKSTTLNAYTLSLLSNTRISWTLNFSRHLLLTPLAGHHVLELYAIPCALRGRALARVGVPAALIDEIQMSYTILFNPYGRPSVHAKYGKVLGLQMWCWCRSCSARRLKQRELNTLRKKSRSRSRRGGRTMSEFDPLLVKLMGEQGTEDWSPDLFPYLWPRIVALEAHLHCAKPWNFWVLFADRRDTLQFWTFLFGSVILLLTVLQVGLGVAQVVGSF</sequence>
<name>A0A3D8QPC5_9HELO</name>
<comment type="caution">
    <text evidence="2">The sequence shown here is derived from an EMBL/GenBank/DDBJ whole genome shotgun (WGS) entry which is preliminary data.</text>
</comment>
<dbReference type="OrthoDB" id="5428890at2759"/>
<evidence type="ECO:0000313" key="2">
    <source>
        <dbReference type="EMBL" id="RDW63490.1"/>
    </source>
</evidence>
<feature type="transmembrane region" description="Helical" evidence="1">
    <location>
        <begin position="392"/>
        <end position="417"/>
    </location>
</feature>
<reference evidence="2 3" key="1">
    <citation type="journal article" date="2018" name="IMA Fungus">
        <title>IMA Genome-F 9: Draft genome sequence of Annulohypoxylon stygium, Aspergillus mulundensis, Berkeleyomyces basicola (syn. Thielaviopsis basicola), Ceratocystis smalleyi, two Cercospora beticola strains, Coleophoma cylindrospora, Fusarium fracticaudum, Phialophora cf. hyalina, and Morchella septimelata.</title>
        <authorList>
            <person name="Wingfield B.D."/>
            <person name="Bills G.F."/>
            <person name="Dong Y."/>
            <person name="Huang W."/>
            <person name="Nel W.J."/>
            <person name="Swalarsk-Parry B.S."/>
            <person name="Vaghefi N."/>
            <person name="Wilken P.M."/>
            <person name="An Z."/>
            <person name="de Beer Z.W."/>
            <person name="De Vos L."/>
            <person name="Chen L."/>
            <person name="Duong T.A."/>
            <person name="Gao Y."/>
            <person name="Hammerbacher A."/>
            <person name="Kikkert J.R."/>
            <person name="Li Y."/>
            <person name="Li H."/>
            <person name="Li K."/>
            <person name="Li Q."/>
            <person name="Liu X."/>
            <person name="Ma X."/>
            <person name="Naidoo K."/>
            <person name="Pethybridge S.J."/>
            <person name="Sun J."/>
            <person name="Steenkamp E.T."/>
            <person name="van der Nest M.A."/>
            <person name="van Wyk S."/>
            <person name="Wingfield M.J."/>
            <person name="Xiong C."/>
            <person name="Yue Q."/>
            <person name="Zhang X."/>
        </authorList>
    </citation>
    <scope>NUCLEOTIDE SEQUENCE [LARGE SCALE GENOMIC DNA]</scope>
    <source>
        <strain evidence="2 3">BP6252</strain>
    </source>
</reference>
<keyword evidence="1" id="KW-1133">Transmembrane helix</keyword>
<organism evidence="2 3">
    <name type="scientific">Coleophoma cylindrospora</name>
    <dbReference type="NCBI Taxonomy" id="1849047"/>
    <lineage>
        <taxon>Eukaryota</taxon>
        <taxon>Fungi</taxon>
        <taxon>Dikarya</taxon>
        <taxon>Ascomycota</taxon>
        <taxon>Pezizomycotina</taxon>
        <taxon>Leotiomycetes</taxon>
        <taxon>Helotiales</taxon>
        <taxon>Dermateaceae</taxon>
        <taxon>Coleophoma</taxon>
    </lineage>
</organism>
<keyword evidence="1" id="KW-0472">Membrane</keyword>
<dbReference type="Proteomes" id="UP000256645">
    <property type="component" value="Unassembled WGS sequence"/>
</dbReference>
<dbReference type="AlphaFoldDB" id="A0A3D8QPC5"/>
<evidence type="ECO:0000256" key="1">
    <source>
        <dbReference type="SAM" id="Phobius"/>
    </source>
</evidence>
<keyword evidence="3" id="KW-1185">Reference proteome</keyword>
<accession>A0A3D8QPC5</accession>
<proteinExistence type="predicted"/>